<proteinExistence type="predicted"/>
<evidence type="ECO:0000313" key="2">
    <source>
        <dbReference type="EMBL" id="KYG70176.1"/>
    </source>
</evidence>
<comment type="caution">
    <text evidence="2">The sequence shown here is derived from an EMBL/GenBank/DDBJ whole genome shotgun (WGS) entry which is preliminary data.</text>
</comment>
<dbReference type="OrthoDB" id="5295371at2"/>
<evidence type="ECO:0000313" key="3">
    <source>
        <dbReference type="Proteomes" id="UP000075391"/>
    </source>
</evidence>
<organism evidence="2 3">
    <name type="scientific">Bdellovibrio bacteriovorus</name>
    <dbReference type="NCBI Taxonomy" id="959"/>
    <lineage>
        <taxon>Bacteria</taxon>
        <taxon>Pseudomonadati</taxon>
        <taxon>Bdellovibrionota</taxon>
        <taxon>Bdellovibrionia</taxon>
        <taxon>Bdellovibrionales</taxon>
        <taxon>Pseudobdellovibrionaceae</taxon>
        <taxon>Bdellovibrio</taxon>
    </lineage>
</organism>
<accession>A0A150WUW7</accession>
<gene>
    <name evidence="2" type="ORF">AZI85_15545</name>
    <name evidence="1" type="ORF">AZI87_16270</name>
</gene>
<dbReference type="Proteomes" id="UP000075391">
    <property type="component" value="Unassembled WGS sequence"/>
</dbReference>
<dbReference type="AlphaFoldDB" id="A0A150WUW7"/>
<name>A0A150WUW7_BDEBC</name>
<evidence type="ECO:0000313" key="1">
    <source>
        <dbReference type="EMBL" id="KYG63036.1"/>
    </source>
</evidence>
<dbReference type="Proteomes" id="UP000075799">
    <property type="component" value="Unassembled WGS sequence"/>
</dbReference>
<dbReference type="EMBL" id="LUKF01000003">
    <property type="protein sequence ID" value="KYG70176.1"/>
    <property type="molecule type" value="Genomic_DNA"/>
</dbReference>
<evidence type="ECO:0000313" key="4">
    <source>
        <dbReference type="Proteomes" id="UP000075799"/>
    </source>
</evidence>
<reference evidence="3 4" key="1">
    <citation type="submission" date="2016-03" db="EMBL/GenBank/DDBJ databases">
        <authorList>
            <person name="Ploux O."/>
        </authorList>
    </citation>
    <scope>NUCLEOTIDE SEQUENCE [LARGE SCALE GENOMIC DNA]</scope>
    <source>
        <strain evidence="2 3">BER2</strain>
        <strain evidence="1 4">EC13</strain>
    </source>
</reference>
<protein>
    <submittedName>
        <fullName evidence="2">Uncharacterized protein</fullName>
    </submittedName>
</protein>
<dbReference type="RefSeq" id="WP_063209625.1">
    <property type="nucleotide sequence ID" value="NZ_CP168967.1"/>
</dbReference>
<dbReference type="EMBL" id="LUKD01000008">
    <property type="protein sequence ID" value="KYG63036.1"/>
    <property type="molecule type" value="Genomic_DNA"/>
</dbReference>
<sequence>MEALLSHSAMGVHVLFDNKEIADVLKEVKDDKDFYSFDKMKKVQDVMTELIAKKTYFEKMAYLQALDSESYQMLVRAYFHIVENTVRANNEHKH</sequence>